<dbReference type="PANTHER" id="PTHR33133">
    <property type="entry name" value="OS08G0107100 PROTEIN-RELATED"/>
    <property type="match status" value="1"/>
</dbReference>
<feature type="transmembrane region" description="Helical" evidence="1">
    <location>
        <begin position="30"/>
        <end position="49"/>
    </location>
</feature>
<keyword evidence="1" id="KW-0472">Membrane</keyword>
<dbReference type="PANTHER" id="PTHR33133:SF21">
    <property type="entry name" value="TRANSMEMBRANE PROTEIN"/>
    <property type="match status" value="1"/>
</dbReference>
<reference evidence="2" key="1">
    <citation type="submission" date="2016-07" db="EMBL/GenBank/DDBJ databases">
        <title>De novo transcriptome assembly of four accessions of the metal hyperaccumulator plant Noccaea caerulescens.</title>
        <authorList>
            <person name="Blande D."/>
            <person name="Halimaa P."/>
            <person name="Tervahauta A.I."/>
            <person name="Aarts M.G."/>
            <person name="Karenlampi S.O."/>
        </authorList>
    </citation>
    <scope>NUCLEOTIDE SEQUENCE</scope>
</reference>
<evidence type="ECO:0008006" key="3">
    <source>
        <dbReference type="Google" id="ProtNLM"/>
    </source>
</evidence>
<dbReference type="AlphaFoldDB" id="A0A1J3CUL0"/>
<evidence type="ECO:0000256" key="1">
    <source>
        <dbReference type="SAM" id="Phobius"/>
    </source>
</evidence>
<feature type="transmembrane region" description="Helical" evidence="1">
    <location>
        <begin position="221"/>
        <end position="241"/>
    </location>
</feature>
<gene>
    <name evidence="2" type="ORF">GA_TR3702_c2_g1_i1_g.12958</name>
</gene>
<protein>
    <recommendedName>
        <fullName evidence="3">Transmembrane protein</fullName>
    </recommendedName>
</protein>
<organism evidence="2">
    <name type="scientific">Noccaea caerulescens</name>
    <name type="common">Alpine penny-cress</name>
    <name type="synonym">Thlaspi caerulescens</name>
    <dbReference type="NCBI Taxonomy" id="107243"/>
    <lineage>
        <taxon>Eukaryota</taxon>
        <taxon>Viridiplantae</taxon>
        <taxon>Streptophyta</taxon>
        <taxon>Embryophyta</taxon>
        <taxon>Tracheophyta</taxon>
        <taxon>Spermatophyta</taxon>
        <taxon>Magnoliopsida</taxon>
        <taxon>eudicotyledons</taxon>
        <taxon>Gunneridae</taxon>
        <taxon>Pentapetalae</taxon>
        <taxon>rosids</taxon>
        <taxon>malvids</taxon>
        <taxon>Brassicales</taxon>
        <taxon>Brassicaceae</taxon>
        <taxon>Coluteocarpeae</taxon>
        <taxon>Noccaea</taxon>
    </lineage>
</organism>
<dbReference type="EMBL" id="GEVI01020775">
    <property type="protein sequence ID" value="JAU11545.1"/>
    <property type="molecule type" value="Transcribed_RNA"/>
</dbReference>
<evidence type="ECO:0000313" key="2">
    <source>
        <dbReference type="EMBL" id="JAU11545.1"/>
    </source>
</evidence>
<feature type="transmembrane region" description="Helical" evidence="1">
    <location>
        <begin position="174"/>
        <end position="200"/>
    </location>
</feature>
<name>A0A1J3CUL0_NOCCA</name>
<feature type="transmembrane region" description="Helical" evidence="1">
    <location>
        <begin position="138"/>
        <end position="162"/>
    </location>
</feature>
<keyword evidence="1" id="KW-0812">Transmembrane</keyword>
<accession>A0A1J3CUL0</accession>
<sequence>MIEIKRRCSSTRITTTLLASFMILFRNKHILFPVFAFIAIPLAALHLSLTLSSFRLRNHVFRLEALANVVHTRFEARQIWLESREDAVSLLHLKSRYFVPSFVLSCIASITVITSTSFSHHGLNPSLKSSFASVKSSWMRVTATSIVVYGLLFLYSPIPMFLSALLGYTPTLRYLITVFSLGIEVYIMAIAGLGLVVSVIEERYGFDAVKEGTTLMKGRRITGLAMGGVFVFLSSFIGHGMEKLAKKLDVDSSSGSWWRSVVVSGGWDGWKLVCMYGAEVVLSYVVVTVFYCECRKRDGNSEVTVADDEGLAI</sequence>
<proteinExistence type="predicted"/>
<feature type="transmembrane region" description="Helical" evidence="1">
    <location>
        <begin position="97"/>
        <end position="118"/>
    </location>
</feature>
<feature type="transmembrane region" description="Helical" evidence="1">
    <location>
        <begin position="270"/>
        <end position="292"/>
    </location>
</feature>
<keyword evidence="1" id="KW-1133">Transmembrane helix</keyword>